<keyword evidence="3" id="KW-1185">Reference proteome</keyword>
<feature type="transmembrane region" description="Helical" evidence="1">
    <location>
        <begin position="96"/>
        <end position="115"/>
    </location>
</feature>
<sequence length="139" mass="15820">MENNYKRHFPPRLHQSYWFRSGGGRLRPGNAPFIPTPLLKWSTGREIPRKGRASSLSFRWLCQDSFPLFLFSTFSFPLICVTWPKMKMESGRDSCGILYGLITGVSPGLCSSLLMDGFAQMDVRGRGKNQVKLMDCFGF</sequence>
<organism evidence="2 3">
    <name type="scientific">Trichonephila clavata</name>
    <name type="common">Joro spider</name>
    <name type="synonym">Nephila clavata</name>
    <dbReference type="NCBI Taxonomy" id="2740835"/>
    <lineage>
        <taxon>Eukaryota</taxon>
        <taxon>Metazoa</taxon>
        <taxon>Ecdysozoa</taxon>
        <taxon>Arthropoda</taxon>
        <taxon>Chelicerata</taxon>
        <taxon>Arachnida</taxon>
        <taxon>Araneae</taxon>
        <taxon>Araneomorphae</taxon>
        <taxon>Entelegynae</taxon>
        <taxon>Araneoidea</taxon>
        <taxon>Nephilidae</taxon>
        <taxon>Trichonephila</taxon>
    </lineage>
</organism>
<keyword evidence="1" id="KW-0472">Membrane</keyword>
<gene>
    <name evidence="2" type="ORF">TNCT_540551</name>
</gene>
<dbReference type="EMBL" id="BMAO01018260">
    <property type="protein sequence ID" value="GFR22265.1"/>
    <property type="molecule type" value="Genomic_DNA"/>
</dbReference>
<dbReference type="AlphaFoldDB" id="A0A8X6HHH8"/>
<keyword evidence="1" id="KW-0812">Transmembrane</keyword>
<proteinExistence type="predicted"/>
<comment type="caution">
    <text evidence="2">The sequence shown here is derived from an EMBL/GenBank/DDBJ whole genome shotgun (WGS) entry which is preliminary data.</text>
</comment>
<evidence type="ECO:0000313" key="3">
    <source>
        <dbReference type="Proteomes" id="UP000887116"/>
    </source>
</evidence>
<protein>
    <submittedName>
        <fullName evidence="2">Uncharacterized protein</fullName>
    </submittedName>
</protein>
<name>A0A8X6HHH8_TRICU</name>
<reference evidence="2" key="1">
    <citation type="submission" date="2020-07" db="EMBL/GenBank/DDBJ databases">
        <title>Multicomponent nature underlies the extraordinary mechanical properties of spider dragline silk.</title>
        <authorList>
            <person name="Kono N."/>
            <person name="Nakamura H."/>
            <person name="Mori M."/>
            <person name="Yoshida Y."/>
            <person name="Ohtoshi R."/>
            <person name="Malay A.D."/>
            <person name="Moran D.A.P."/>
            <person name="Tomita M."/>
            <person name="Numata K."/>
            <person name="Arakawa K."/>
        </authorList>
    </citation>
    <scope>NUCLEOTIDE SEQUENCE</scope>
</reference>
<feature type="transmembrane region" description="Helical" evidence="1">
    <location>
        <begin position="66"/>
        <end position="84"/>
    </location>
</feature>
<evidence type="ECO:0000313" key="2">
    <source>
        <dbReference type="EMBL" id="GFR22265.1"/>
    </source>
</evidence>
<dbReference type="Proteomes" id="UP000887116">
    <property type="component" value="Unassembled WGS sequence"/>
</dbReference>
<evidence type="ECO:0000256" key="1">
    <source>
        <dbReference type="SAM" id="Phobius"/>
    </source>
</evidence>
<keyword evidence="1" id="KW-1133">Transmembrane helix</keyword>
<accession>A0A8X6HHH8</accession>